<evidence type="ECO:0000313" key="2">
    <source>
        <dbReference type="EMBL" id="KAK5703816.1"/>
    </source>
</evidence>
<dbReference type="EMBL" id="JAVRQU010000004">
    <property type="protein sequence ID" value="KAK5703816.1"/>
    <property type="molecule type" value="Genomic_DNA"/>
</dbReference>
<protein>
    <submittedName>
        <fullName evidence="2">Uncharacterized protein</fullName>
    </submittedName>
</protein>
<proteinExistence type="predicted"/>
<gene>
    <name evidence="2" type="ORF">LTR97_002829</name>
</gene>
<comment type="caution">
    <text evidence="2">The sequence shown here is derived from an EMBL/GenBank/DDBJ whole genome shotgun (WGS) entry which is preliminary data.</text>
</comment>
<name>A0AAN7VU52_9PEZI</name>
<feature type="compositionally biased region" description="Polar residues" evidence="1">
    <location>
        <begin position="22"/>
        <end position="59"/>
    </location>
</feature>
<accession>A0AAN7VU52</accession>
<feature type="region of interest" description="Disordered" evidence="1">
    <location>
        <begin position="1"/>
        <end position="78"/>
    </location>
</feature>
<evidence type="ECO:0000313" key="3">
    <source>
        <dbReference type="Proteomes" id="UP001310594"/>
    </source>
</evidence>
<dbReference type="Proteomes" id="UP001310594">
    <property type="component" value="Unassembled WGS sequence"/>
</dbReference>
<evidence type="ECO:0000256" key="1">
    <source>
        <dbReference type="SAM" id="MobiDB-lite"/>
    </source>
</evidence>
<feature type="compositionally biased region" description="Basic residues" evidence="1">
    <location>
        <begin position="1"/>
        <end position="10"/>
    </location>
</feature>
<dbReference type="AlphaFoldDB" id="A0AAN7VU52"/>
<sequence length="132" mass="14725">MNNPFRRKPVPHPTSAFVYGLGSSNEPTRSPHQTSAFVYGLSANNGPTPNAGTEGTSMETPARPEFIYPPPLNPHPLEVPSLPLTERNLRIHTASAARMATEDDLGDRVWRWLDEVDEARMQALRERVVRNP</sequence>
<organism evidence="2 3">
    <name type="scientific">Elasticomyces elasticus</name>
    <dbReference type="NCBI Taxonomy" id="574655"/>
    <lineage>
        <taxon>Eukaryota</taxon>
        <taxon>Fungi</taxon>
        <taxon>Dikarya</taxon>
        <taxon>Ascomycota</taxon>
        <taxon>Pezizomycotina</taxon>
        <taxon>Dothideomycetes</taxon>
        <taxon>Dothideomycetidae</taxon>
        <taxon>Mycosphaerellales</taxon>
        <taxon>Teratosphaeriaceae</taxon>
        <taxon>Elasticomyces</taxon>
    </lineage>
</organism>
<reference evidence="2" key="1">
    <citation type="submission" date="2023-08" db="EMBL/GenBank/DDBJ databases">
        <title>Black Yeasts Isolated from many extreme environments.</title>
        <authorList>
            <person name="Coleine C."/>
            <person name="Stajich J.E."/>
            <person name="Selbmann L."/>
        </authorList>
    </citation>
    <scope>NUCLEOTIDE SEQUENCE</scope>
    <source>
        <strain evidence="2">CCFEE 5810</strain>
    </source>
</reference>